<evidence type="ECO:0000313" key="4">
    <source>
        <dbReference type="Proteomes" id="UP001322785"/>
    </source>
</evidence>
<feature type="domain" description="MobA-like NTP transferase" evidence="2">
    <location>
        <begin position="5"/>
        <end position="153"/>
    </location>
</feature>
<evidence type="ECO:0000256" key="1">
    <source>
        <dbReference type="ARBA" id="ARBA00022842"/>
    </source>
</evidence>
<keyword evidence="4" id="KW-1185">Reference proteome</keyword>
<dbReference type="CDD" id="cd04182">
    <property type="entry name" value="GT_2_like_f"/>
    <property type="match status" value="1"/>
</dbReference>
<dbReference type="Proteomes" id="UP001322785">
    <property type="component" value="Chromosome"/>
</dbReference>
<organism evidence="3 4">
    <name type="scientific">Rhizobium indigoferae</name>
    <dbReference type="NCBI Taxonomy" id="158891"/>
    <lineage>
        <taxon>Bacteria</taxon>
        <taxon>Pseudomonadati</taxon>
        <taxon>Pseudomonadota</taxon>
        <taxon>Alphaproteobacteria</taxon>
        <taxon>Hyphomicrobiales</taxon>
        <taxon>Rhizobiaceae</taxon>
        <taxon>Rhizobium/Agrobacterium group</taxon>
        <taxon>Rhizobium</taxon>
    </lineage>
</organism>
<dbReference type="Pfam" id="PF12804">
    <property type="entry name" value="NTP_transf_3"/>
    <property type="match status" value="1"/>
</dbReference>
<reference evidence="3 4" key="1">
    <citation type="submission" date="2023-12" db="EMBL/GenBank/DDBJ databases">
        <authorList>
            <person name="Menendez E."/>
            <person name="Kaur S."/>
            <person name="Flores-Felix J.D."/>
            <person name="diCenzo G.C."/>
            <person name="Peix A."/>
            <person name="Velazquez E."/>
        </authorList>
    </citation>
    <scope>NUCLEOTIDE SEQUENCE [LARGE SCALE GENOMIC DNA]</scope>
    <source>
        <strain evidence="3 4">CIP 108029</strain>
    </source>
</reference>
<name>A0ABZ0ZGW2_9HYPH</name>
<dbReference type="InterPro" id="IPR025877">
    <property type="entry name" value="MobA-like_NTP_Trfase"/>
</dbReference>
<dbReference type="Gene3D" id="3.90.550.10">
    <property type="entry name" value="Spore Coat Polysaccharide Biosynthesis Protein SpsA, Chain A"/>
    <property type="match status" value="1"/>
</dbReference>
<dbReference type="PANTHER" id="PTHR43777:SF1">
    <property type="entry name" value="MOLYBDENUM COFACTOR CYTIDYLYLTRANSFERASE"/>
    <property type="match status" value="1"/>
</dbReference>
<protein>
    <submittedName>
        <fullName evidence="3">Nucleotidyltransferase family protein</fullName>
    </submittedName>
</protein>
<dbReference type="RefSeq" id="WP_246289272.1">
    <property type="nucleotide sequence ID" value="NZ_CP140635.1"/>
</dbReference>
<gene>
    <name evidence="3" type="ORF">U5G49_002803</name>
</gene>
<dbReference type="EMBL" id="CP140635">
    <property type="protein sequence ID" value="WQN37669.1"/>
    <property type="molecule type" value="Genomic_DNA"/>
</dbReference>
<evidence type="ECO:0000313" key="3">
    <source>
        <dbReference type="EMBL" id="WQN37669.1"/>
    </source>
</evidence>
<dbReference type="InterPro" id="IPR029044">
    <property type="entry name" value="Nucleotide-diphossugar_trans"/>
</dbReference>
<evidence type="ECO:0000259" key="2">
    <source>
        <dbReference type="Pfam" id="PF12804"/>
    </source>
</evidence>
<accession>A0ABZ0ZGW2</accession>
<proteinExistence type="predicted"/>
<dbReference type="SUPFAM" id="SSF53448">
    <property type="entry name" value="Nucleotide-diphospho-sugar transferases"/>
    <property type="match status" value="1"/>
</dbReference>
<dbReference type="PANTHER" id="PTHR43777">
    <property type="entry name" value="MOLYBDENUM COFACTOR CYTIDYLYLTRANSFERASE"/>
    <property type="match status" value="1"/>
</dbReference>
<sequence>MERSGHKLLARFRGVTLVRLAALAATGCESGSVVMVTGYRGTDIEAEIAGLELSVVRNFYYADGMASSIVLGVGRAADFDPDGIMIMLADMPLLKTKDLDTLIGVFRTSSAKAIVRAACDGVPGNPVIFPRSAFAALQGLRGDNGARAIISQSALDVIDVEIGVSAKMDIDTTEQLFAFGAQPEAN</sequence>
<keyword evidence="1" id="KW-0460">Magnesium</keyword>